<dbReference type="RefSeq" id="WP_306996012.1">
    <property type="nucleotide sequence ID" value="NZ_JAUSUT010000001.1"/>
</dbReference>
<proteinExistence type="predicted"/>
<evidence type="ECO:0000256" key="1">
    <source>
        <dbReference type="SAM" id="Phobius"/>
    </source>
</evidence>
<gene>
    <name evidence="2" type="ORF">FB470_005377</name>
</gene>
<feature type="transmembrane region" description="Helical" evidence="1">
    <location>
        <begin position="84"/>
        <end position="104"/>
    </location>
</feature>
<feature type="transmembrane region" description="Helical" evidence="1">
    <location>
        <begin position="59"/>
        <end position="78"/>
    </location>
</feature>
<comment type="caution">
    <text evidence="2">The sequence shown here is derived from an EMBL/GenBank/DDBJ whole genome shotgun (WGS) entry which is preliminary data.</text>
</comment>
<evidence type="ECO:0000313" key="2">
    <source>
        <dbReference type="EMBL" id="MDQ0381383.1"/>
    </source>
</evidence>
<keyword evidence="1" id="KW-0472">Membrane</keyword>
<protein>
    <recommendedName>
        <fullName evidence="4">DUF3040 domain-containing protein</fullName>
    </recommendedName>
</protein>
<reference evidence="2 3" key="1">
    <citation type="submission" date="2023-07" db="EMBL/GenBank/DDBJ databases">
        <title>Sequencing the genomes of 1000 actinobacteria strains.</title>
        <authorList>
            <person name="Klenk H.-P."/>
        </authorList>
    </citation>
    <scope>NUCLEOTIDE SEQUENCE [LARGE SCALE GENOMIC DNA]</scope>
    <source>
        <strain evidence="2 3">DSM 45805</strain>
    </source>
</reference>
<dbReference type="Proteomes" id="UP001229651">
    <property type="component" value="Unassembled WGS sequence"/>
</dbReference>
<keyword evidence="3" id="KW-1185">Reference proteome</keyword>
<dbReference type="EMBL" id="JAUSUT010000001">
    <property type="protein sequence ID" value="MDQ0381383.1"/>
    <property type="molecule type" value="Genomic_DNA"/>
</dbReference>
<keyword evidence="1" id="KW-1133">Transmembrane helix</keyword>
<name>A0ABU0F1W4_9PSEU</name>
<sequence length="120" mass="12273">MTLSSQQRRALAAIEWDLSAEPGLATLAGLFAESPRGPSSWPEPRTGTAPARRSRFVRWPAGTAAALGLADAVVAGLAGLTTLVSIGVVVVISAVAVIVADLLCPDRSAAPPMPDPFSRG</sequence>
<keyword evidence="1" id="KW-0812">Transmembrane</keyword>
<organism evidence="2 3">
    <name type="scientific">Amycolatopsis thermophila</name>
    <dbReference type="NCBI Taxonomy" id="206084"/>
    <lineage>
        <taxon>Bacteria</taxon>
        <taxon>Bacillati</taxon>
        <taxon>Actinomycetota</taxon>
        <taxon>Actinomycetes</taxon>
        <taxon>Pseudonocardiales</taxon>
        <taxon>Pseudonocardiaceae</taxon>
        <taxon>Amycolatopsis</taxon>
    </lineage>
</organism>
<evidence type="ECO:0000313" key="3">
    <source>
        <dbReference type="Proteomes" id="UP001229651"/>
    </source>
</evidence>
<accession>A0ABU0F1W4</accession>
<evidence type="ECO:0008006" key="4">
    <source>
        <dbReference type="Google" id="ProtNLM"/>
    </source>
</evidence>